<name>A0A0N5A384_PARTI</name>
<evidence type="ECO:0000313" key="1">
    <source>
        <dbReference type="Proteomes" id="UP000038045"/>
    </source>
</evidence>
<dbReference type="WBParaSite" id="PTRK_0001609350.1">
    <property type="protein sequence ID" value="PTRK_0001609350.1"/>
    <property type="gene ID" value="PTRK_0001609350"/>
</dbReference>
<organism evidence="1 2">
    <name type="scientific">Parastrongyloides trichosuri</name>
    <name type="common">Possum-specific nematode worm</name>
    <dbReference type="NCBI Taxonomy" id="131310"/>
    <lineage>
        <taxon>Eukaryota</taxon>
        <taxon>Metazoa</taxon>
        <taxon>Ecdysozoa</taxon>
        <taxon>Nematoda</taxon>
        <taxon>Chromadorea</taxon>
        <taxon>Rhabditida</taxon>
        <taxon>Tylenchina</taxon>
        <taxon>Panagrolaimomorpha</taxon>
        <taxon>Strongyloidoidea</taxon>
        <taxon>Strongyloididae</taxon>
        <taxon>Parastrongyloides</taxon>
    </lineage>
</organism>
<dbReference type="AlphaFoldDB" id="A0A0N5A384"/>
<proteinExistence type="predicted"/>
<reference evidence="2" key="1">
    <citation type="submission" date="2017-02" db="UniProtKB">
        <authorList>
            <consortium name="WormBaseParasite"/>
        </authorList>
    </citation>
    <scope>IDENTIFICATION</scope>
</reference>
<dbReference type="Proteomes" id="UP000038045">
    <property type="component" value="Unplaced"/>
</dbReference>
<keyword evidence="1" id="KW-1185">Reference proteome</keyword>
<sequence>MIGNKTNTMKARVLHNFNNGFMADRNNIIDSNKHFTIIITGISRKLRKNVTKALLGLVLPGKRKLPNTESDINILENIVIMEENIRHNDTACNIEEGKISDIIDNLTIQIEESLEPTNEEDTKLVKNDNKYILDILLIQMKSNEGI</sequence>
<accession>A0A0N5A384</accession>
<protein>
    <submittedName>
        <fullName evidence="2">Orfan</fullName>
    </submittedName>
</protein>
<evidence type="ECO:0000313" key="2">
    <source>
        <dbReference type="WBParaSite" id="PTRK_0001609350.1"/>
    </source>
</evidence>